<dbReference type="RefSeq" id="WP_304069966.1">
    <property type="nucleotide sequence ID" value="NZ_JABZRA010000015.1"/>
</dbReference>
<feature type="transmembrane region" description="Helical" evidence="2">
    <location>
        <begin position="616"/>
        <end position="635"/>
    </location>
</feature>
<accession>A0A930DIT5</accession>
<feature type="compositionally biased region" description="Polar residues" evidence="1">
    <location>
        <begin position="488"/>
        <end position="503"/>
    </location>
</feature>
<feature type="region of interest" description="Disordered" evidence="1">
    <location>
        <begin position="483"/>
        <end position="579"/>
    </location>
</feature>
<dbReference type="AlphaFoldDB" id="A0A930DIT5"/>
<keyword evidence="3" id="KW-0732">Signal</keyword>
<organism evidence="4 5">
    <name type="scientific">Oribacterium sinus</name>
    <dbReference type="NCBI Taxonomy" id="237576"/>
    <lineage>
        <taxon>Bacteria</taxon>
        <taxon>Bacillati</taxon>
        <taxon>Bacillota</taxon>
        <taxon>Clostridia</taxon>
        <taxon>Lachnospirales</taxon>
        <taxon>Lachnospiraceae</taxon>
        <taxon>Oribacterium</taxon>
    </lineage>
</organism>
<keyword evidence="2" id="KW-1133">Transmembrane helix</keyword>
<protein>
    <submittedName>
        <fullName evidence="4">Cell surface protein</fullName>
    </submittedName>
</protein>
<gene>
    <name evidence="4" type="ORF">HXM90_01970</name>
</gene>
<feature type="region of interest" description="Disordered" evidence="1">
    <location>
        <begin position="36"/>
        <end position="122"/>
    </location>
</feature>
<name>A0A930DIT5_9FIRM</name>
<dbReference type="Proteomes" id="UP000775770">
    <property type="component" value="Unassembled WGS sequence"/>
</dbReference>
<comment type="caution">
    <text evidence="4">The sequence shown here is derived from an EMBL/GenBank/DDBJ whole genome shotgun (WGS) entry which is preliminary data.</text>
</comment>
<keyword evidence="2" id="KW-0812">Transmembrane</keyword>
<keyword evidence="2" id="KW-0472">Membrane</keyword>
<proteinExistence type="predicted"/>
<feature type="signal peptide" evidence="3">
    <location>
        <begin position="1"/>
        <end position="20"/>
    </location>
</feature>
<sequence length="641" mass="65627">MKKKKLKVQVAALAMTGAIAAAPLTVRAEEVSTAVPATASTSSTEAPATAAAPATSTATTPAVSGTTGGASTATASTPATGTAATAGTGATATGTGSGASTGTSTEATAGTGATASTGTAATATTEASAPAAVAAPVTVAEAPADPATTVPNNVDTVVPDDNKQGTDIKANASANFGFFTLPLADINASISAEDAKGDKTIAESNPSLGNNSITALKNKDVVMQGDLSIAKEDGSEAYDSTATAAHDVNKEDSYSLKADLDVTAVNNAINASADFIPNSNDISVNNMETGLRATFTFGNDLDGSFHTPTDLEDAKKHYELSSADGSPMIYRINYANSNFAKDKVSIAMDLDLTKMTPLVNRYSSAGANYKNLYGTDPVTGKENHIENYNYPASEYGTRYQTSVFGNLKELINNSAKKIQLVMKGVKLNSASSNRVETETENEKTTTTEGTVHGTLVGYMKADMGMKRVKGKASYVWGAIQNDAGRDSVTGQNNDKVNLTVKFSTTEKKEKPVDPVQPENPAQPVTPVAPSNGGGSTPSLAPARPSSSTPSNPGTVLGESRPTASTPAGEVLGENRETPVADTVEKKQGAVLGESRPSVKGVSDRASVATGDYNFTGLWASLFGISLASLAGFVVLQKKKEN</sequence>
<evidence type="ECO:0000256" key="3">
    <source>
        <dbReference type="SAM" id="SignalP"/>
    </source>
</evidence>
<evidence type="ECO:0000256" key="2">
    <source>
        <dbReference type="SAM" id="Phobius"/>
    </source>
</evidence>
<evidence type="ECO:0000313" key="5">
    <source>
        <dbReference type="Proteomes" id="UP000775770"/>
    </source>
</evidence>
<feature type="chain" id="PRO_5039136904" evidence="3">
    <location>
        <begin position="21"/>
        <end position="641"/>
    </location>
</feature>
<reference evidence="4" key="1">
    <citation type="submission" date="2020-04" db="EMBL/GenBank/DDBJ databases">
        <title>Deep metagenomics examines the oral microbiome during advanced dental caries in children, revealing novel taxa and co-occurrences with host molecules.</title>
        <authorList>
            <person name="Baker J.L."/>
            <person name="Morton J.T."/>
            <person name="Dinis M."/>
            <person name="Alvarez R."/>
            <person name="Tran N.C."/>
            <person name="Knight R."/>
            <person name="Edlund A."/>
        </authorList>
    </citation>
    <scope>NUCLEOTIDE SEQUENCE</scope>
    <source>
        <strain evidence="4">JCVI_38_bin.19</strain>
    </source>
</reference>
<evidence type="ECO:0000313" key="4">
    <source>
        <dbReference type="EMBL" id="MBF1272178.1"/>
    </source>
</evidence>
<dbReference type="EMBL" id="JABZRA010000015">
    <property type="protein sequence ID" value="MBF1272178.1"/>
    <property type="molecule type" value="Genomic_DNA"/>
</dbReference>
<evidence type="ECO:0000256" key="1">
    <source>
        <dbReference type="SAM" id="MobiDB-lite"/>
    </source>
</evidence>
<feature type="compositionally biased region" description="Polar residues" evidence="1">
    <location>
        <begin position="544"/>
        <end position="553"/>
    </location>
</feature>